<dbReference type="CDD" id="cd15489">
    <property type="entry name" value="PHD_SF"/>
    <property type="match status" value="2"/>
</dbReference>
<feature type="compositionally biased region" description="Low complexity" evidence="15">
    <location>
        <begin position="2393"/>
        <end position="2403"/>
    </location>
</feature>
<dbReference type="GO" id="GO:0008270">
    <property type="term" value="F:zinc ion binding"/>
    <property type="evidence" value="ECO:0007669"/>
    <property type="project" value="UniProtKB-KW"/>
</dbReference>
<evidence type="ECO:0000256" key="15">
    <source>
        <dbReference type="SAM" id="MobiDB-lite"/>
    </source>
</evidence>
<evidence type="ECO:0000259" key="18">
    <source>
        <dbReference type="PROSITE" id="PS52014"/>
    </source>
</evidence>
<feature type="compositionally biased region" description="Polar residues" evidence="15">
    <location>
        <begin position="2594"/>
        <end position="2620"/>
    </location>
</feature>
<feature type="compositionally biased region" description="Basic and acidic residues" evidence="15">
    <location>
        <begin position="1478"/>
        <end position="1491"/>
    </location>
</feature>
<dbReference type="Gene3D" id="3.40.630.30">
    <property type="match status" value="1"/>
</dbReference>
<dbReference type="GO" id="GO:0000786">
    <property type="term" value="C:nucleosome"/>
    <property type="evidence" value="ECO:0007669"/>
    <property type="project" value="InterPro"/>
</dbReference>
<evidence type="ECO:0000256" key="14">
    <source>
        <dbReference type="PIRSR" id="PIRSR602717-51"/>
    </source>
</evidence>
<dbReference type="InterPro" id="IPR001965">
    <property type="entry name" value="Znf_PHD"/>
</dbReference>
<feature type="region of interest" description="Disordered" evidence="15">
    <location>
        <begin position="497"/>
        <end position="524"/>
    </location>
</feature>
<feature type="region of interest" description="Disordered" evidence="15">
    <location>
        <begin position="1595"/>
        <end position="1617"/>
    </location>
</feature>
<keyword evidence="8" id="KW-0863">Zinc-finger</keyword>
<name>A0A9J6CKI2_POLVA</name>
<dbReference type="Pfam" id="PF01853">
    <property type="entry name" value="MOZ_SAS"/>
    <property type="match status" value="1"/>
</dbReference>
<evidence type="ECO:0000256" key="5">
    <source>
        <dbReference type="ARBA" id="ARBA00022679"/>
    </source>
</evidence>
<evidence type="ECO:0000256" key="9">
    <source>
        <dbReference type="ARBA" id="ARBA00022833"/>
    </source>
</evidence>
<dbReference type="Pfam" id="PF21524">
    <property type="entry name" value="SAMD1_WH"/>
    <property type="match status" value="1"/>
</dbReference>
<dbReference type="SUPFAM" id="SSF46785">
    <property type="entry name" value="Winged helix' DNA-binding domain"/>
    <property type="match status" value="1"/>
</dbReference>
<evidence type="ECO:0000256" key="7">
    <source>
        <dbReference type="ARBA" id="ARBA00022737"/>
    </source>
</evidence>
<evidence type="ECO:0000313" key="19">
    <source>
        <dbReference type="EMBL" id="KAG5682094.1"/>
    </source>
</evidence>
<dbReference type="GO" id="GO:0003677">
    <property type="term" value="F:DNA binding"/>
    <property type="evidence" value="ECO:0007669"/>
    <property type="project" value="InterPro"/>
</dbReference>
<feature type="region of interest" description="Disordered" evidence="15">
    <location>
        <begin position="542"/>
        <end position="568"/>
    </location>
</feature>
<comment type="caution">
    <text evidence="19">The sequence shown here is derived from an EMBL/GenBank/DDBJ whole genome shotgun (WGS) entry which is preliminary data.</text>
</comment>
<evidence type="ECO:0000256" key="8">
    <source>
        <dbReference type="ARBA" id="ARBA00022771"/>
    </source>
</evidence>
<dbReference type="FunFam" id="1.10.10.10:FF:000123">
    <property type="entry name" value="Histone acetyltransferase"/>
    <property type="match status" value="1"/>
</dbReference>
<dbReference type="PANTHER" id="PTHR10615:SF217">
    <property type="entry name" value="HISTONE ACETYLTRANSFERASE"/>
    <property type="match status" value="1"/>
</dbReference>
<evidence type="ECO:0000256" key="2">
    <source>
        <dbReference type="ARBA" id="ARBA00010107"/>
    </source>
</evidence>
<sequence length="2936" mass="329654">MREAADEESPEVWQEWILDAIRKIRSQKQRPSIQRICQAIGSHHKFHEDIVAEKLEQAVEAGAVIKVYNKGLHSYKSPSTLVHKKIIKIDANSDLSRLVTKAVRVLGERDGSNSKNVENFVQKANNLEITDNSDLKAIVKRALKVAVSKRMLLCDGKLYKVGPNAVNSSAVVRRKSFKKRSDEIDEEDEDDDNDLLIKPLSKGQKVTECAICRVIESNNKTDSIVSCCGCKSLGVHSSCIDSKRLFNLNDFTKAGNKWFCKECRRCSCCKDKSEFLLISCSLCSNCFHLNCNKNNKFKGIWRCFQCLNSKGDDLNKSIEQSKTPKNKLGKSSADLISQKKKSPSSAQIQIARKSIGRPKSRAHPIKALQGDKKDLKEEEESAGEESDSLCNVDVLGKNKSYSNLTILKNEKNVPSSSSEVIRSLQLKAGNLLAQESNGKEEHQQQNKNFLGSSDRISKEKQKFFRLSIFNSERKLNGKILKSNSVARKLNKSKNASFNKSLTSSSSDDDEKVEPKKKIQTKASIVQKSSNLKSISTVSKYKKRSTEYLETTSPSSSNEEDSQSSCALSEENMKKLPLKNHSVNDSYSLLENAKETSTERCVNKTNTINTMNAFACINSRDLENSENSFGYQTSIRFLKDNHPTYTPMNSKLISSMNSTAEKDNNWGFAAEAKKSVNVFTSEDAKQQTQISQFSSLSSSSSQKLITEKYASLKNNNFPNTHHKENTLQNNGETKRITPSNMFKKAVNYKKFDQNNLNNNKCLLTDIKHQGQSDSKTTSLNDSIEADSSNKISSIKRSQSPLNNNNQFDVDKPLPPGISQVDADLYKTIREKAAKQLIDQSKLNLASSPSKLSPSTTVLIEQERCPAAIEFGKYEIETWYSSPFPQEYARLPKLFLCEFCLKYTKSKSVLERHLNKCNWRNPPGTEIYRCGDLSVFEVDGNANKIYCQNLCLLAKLFLDHKTLYYDVEPFLFYVLTKSDRKGYHLIGYFSKEKHCQQKYNVSCIMTLPNYQRQGYGRFLIDFSYLLSKTEGTPGTPEKPLSDLGRVSYHAYWKSVVMQYLDKNRSIPISIQNISRETGLQNQDIAQTFFILGFLKHRKNNDNTFSIMLCIDWNKVDMYMTRFKSSTNKIIIDKECLRWTPLLTNFNSSLIKESDTESQLNESMMSTNSNDHIMPPVEKKISIIEALQSPNINEIRTVKKRRKNAASLKQAMLKEQFENLRNSSKGQEKQTVAIDNVKNKSNHVPESAPKVVNVETSLSRLKRKSSTSLSNEILEQTKLTVENIDSNKLRNKRRQIESDTLKPLDSFQDSPIAKKIKVTTSENNSTKSLRTRTNRRSNTIMSNDDDDDDNTIEEEINALNKKFKVTENFTNRAAAANKIDDVNKEQLQDKITLLNKSEKPNVEVNDSVEFKLENSKSHSLKQVLKKKGRKRSKKRKFLGNKTDNDSDVASSGSVKKQKTLLEMFGSSSFKSSDQVVVSTTKNDEKTKADLKDNDSLSSKTTESKLQEDSNDDKSKFDTFADKLNLGRSTLELSESSSDSEEVSSSSPQKSKRSNSNAMLFHPKKDESLKSKFANTNSDLTKYNDSNVANDLFIRKSTSTPPLLSSSSSLPPFKSTRKSSIDSLSIKEKKRLSIEEQLRKDNAIIGCAVKIEKLPLDFKDKQQKNSIVEKDKEKPVINLPSSSKKHDATSKIIKSISTDSNTSVTSSSISSTSSTPKIETIPKEIKNYQEAKISSKKHILLESANNIKNKFINKILDSTSQKEETNLKSTDSLVQINKEKVPVDESSQPLLSSSSSSPTGQTEHHTSVILMKKQFKQKLNENDKLLNEINSSDSAKSGDETKKTTSESTSEVPEQQQSSAIQTVEIVRPNVIIETKKDTEEKGLKIIEPKPPSIIEKECQTTENFLSKCGQENSVIKRKNEVIDEKFHVDSKEATNESKQIQQISQTQDNTTLKNEMNKKTDFQTFVSDNPTINSIESDKLKIQQNPDKTETNVFEKKVDINTDVKKLKEIKIQNEQKNSSQSQIQSAGEIQCSTSTKSLTESSNSLISQGNSNGNNFKQQQASSIGFNDIPSNAVKKHENSSSKMKEKLQSNSNINTNSKNLNSDSSKLEQQQNKQSSDHHHSQMSNVNLNNASTNTSNNMNAQCNVNVKNDKSSSASAIKHSSSIDINKIQQQYSSMNQFPNYSSPYWPPMEASFYGYPNITHLDPSNTKSSNKFQIDLTSSMQAYNANLTQNLYTNAFHSQQYQQQHEQYQQQQQQNYQAHHLQSTSHMSQSNLYHNPSVSNSSVNQNNKEKRNEKKSEKHKSKTVDESKHVVREQNYQQQQQQQMNFEPVISNSPKDHQQQVSQSNFSSMSSKSVLKVNSNKLQENKITENACMVNNVKAQSQTQSCHMNIHQQQQQQQQQQQTSHSQILSKGMNNNQQQQQQLMPMTVNKSYNNEDIQHIDNTSVMTPNSNDNLSMGVYTPDSTTNSVHSLHHYSQCDLDVNQLELESPASISSDMASQNSVESIRPPSVLPQQQQQYSDCSMQQQSASLPSHMNITNVPSTSPQHPISNNQSNQLATQQSIQSASNNRKLNQVNQARSTNNSSNSNVRSTTPKISRNTATPGLQRQRSTPPINVNQPMISPVQHHNLNQQHLHSLQMQQAAYHQGMHQSGYLQQMNNTGNYIQSQSPNYGNGQSVIAQHRSAQSNMVHNSLPSPQQKLTPTSSSCAITSSNFYAQVPQTAPPVPSSTPGSLSTQMEQPSPSCQQQSQINMGSVSSLTKLQQLATLESQQVCSTPPSVVLTPPPHSHHSSSPHILNQNRSISTPPQGIGGSQMTALQYKFYNMNASIPPPSIGQNTGRNARTPAPPTVQHHMSTGPSRVSPNVTAMMQYGYRMSGQQTSSYIANPSFINNPSAQLPVMQSHHGYQDPSAIQRAQQNTMYYNPYAALPMTGSTMRR</sequence>
<feature type="compositionally biased region" description="Polar residues" evidence="15">
    <location>
        <begin position="2728"/>
        <end position="2738"/>
    </location>
</feature>
<feature type="compositionally biased region" description="Basic and acidic residues" evidence="15">
    <location>
        <begin position="1832"/>
        <end position="1841"/>
    </location>
</feature>
<proteinExistence type="inferred from homology"/>
<feature type="compositionally biased region" description="Acidic residues" evidence="15">
    <location>
        <begin position="377"/>
        <end position="387"/>
    </location>
</feature>
<dbReference type="FunFam" id="3.30.60.60:FF:000001">
    <property type="entry name" value="Histone acetyltransferase"/>
    <property type="match status" value="1"/>
</dbReference>
<feature type="compositionally biased region" description="Polar residues" evidence="15">
    <location>
        <begin position="2404"/>
        <end position="2414"/>
    </location>
</feature>
<dbReference type="EC" id="2.3.1.48" evidence="3"/>
<evidence type="ECO:0000256" key="1">
    <source>
        <dbReference type="ARBA" id="ARBA00004123"/>
    </source>
</evidence>
<dbReference type="InterPro" id="IPR036390">
    <property type="entry name" value="WH_DNA-bd_sf"/>
</dbReference>
<feature type="domain" description="MYST-type HAT" evidence="17">
    <location>
        <begin position="859"/>
        <end position="1138"/>
    </location>
</feature>
<dbReference type="InterPro" id="IPR005818">
    <property type="entry name" value="Histone_H1/H5_H15"/>
</dbReference>
<feature type="region of interest" description="Disordered" evidence="15">
    <location>
        <begin position="1527"/>
        <end position="1564"/>
    </location>
</feature>
<evidence type="ECO:0000256" key="11">
    <source>
        <dbReference type="ARBA" id="ARBA00022990"/>
    </source>
</evidence>
<feature type="region of interest" description="Disordered" evidence="15">
    <location>
        <begin position="2062"/>
        <end position="2138"/>
    </location>
</feature>
<dbReference type="InterPro" id="IPR048589">
    <property type="entry name" value="SAMD1-like_WH"/>
</dbReference>
<dbReference type="Gene3D" id="3.30.60.60">
    <property type="entry name" value="N-acetyl transferase-like"/>
    <property type="match status" value="1"/>
</dbReference>
<accession>A0A9J6CKI2</accession>
<dbReference type="PANTHER" id="PTHR10615">
    <property type="entry name" value="HISTONE ACETYLTRANSFERASE"/>
    <property type="match status" value="1"/>
</dbReference>
<feature type="compositionally biased region" description="Low complexity" evidence="15">
    <location>
        <begin position="2579"/>
        <end position="2593"/>
    </location>
</feature>
<gene>
    <name evidence="19" type="ORF">PVAND_011473</name>
</gene>
<feature type="compositionally biased region" description="Low complexity" evidence="15">
    <location>
        <begin position="2088"/>
        <end position="2103"/>
    </location>
</feature>
<feature type="compositionally biased region" description="Polar residues" evidence="15">
    <location>
        <begin position="770"/>
        <end position="806"/>
    </location>
</feature>
<feature type="compositionally biased region" description="Low complexity" evidence="15">
    <location>
        <begin position="2514"/>
        <end position="2528"/>
    </location>
</feature>
<feature type="compositionally biased region" description="Low complexity" evidence="15">
    <location>
        <begin position="1595"/>
        <end position="1608"/>
    </location>
</feature>
<dbReference type="SUPFAM" id="SSF55729">
    <property type="entry name" value="Acyl-CoA N-acyltransferases (Nat)"/>
    <property type="match status" value="1"/>
</dbReference>
<keyword evidence="7" id="KW-0677">Repeat</keyword>
<dbReference type="InterPro" id="IPR040706">
    <property type="entry name" value="Zf-MYST"/>
</dbReference>
<feature type="compositionally biased region" description="Low complexity" evidence="15">
    <location>
        <begin position="1782"/>
        <end position="1794"/>
    </location>
</feature>
<feature type="domain" description="H15" evidence="16">
    <location>
        <begin position="91"/>
        <end position="163"/>
    </location>
</feature>
<comment type="similarity">
    <text evidence="2">Belongs to the MYST (SAS/MOZ) family.</text>
</comment>
<feature type="region of interest" description="Disordered" evidence="15">
    <location>
        <begin position="2443"/>
        <end position="2470"/>
    </location>
</feature>
<dbReference type="GO" id="GO:0006357">
    <property type="term" value="P:regulation of transcription by RNA polymerase II"/>
    <property type="evidence" value="ECO:0007669"/>
    <property type="project" value="TreeGrafter"/>
</dbReference>
<feature type="compositionally biased region" description="Polar residues" evidence="15">
    <location>
        <begin position="2851"/>
        <end position="2862"/>
    </location>
</feature>
<reference evidence="19" key="1">
    <citation type="submission" date="2021-03" db="EMBL/GenBank/DDBJ databases">
        <title>Chromosome level genome of the anhydrobiotic midge Polypedilum vanderplanki.</title>
        <authorList>
            <person name="Yoshida Y."/>
            <person name="Kikawada T."/>
            <person name="Gusev O."/>
        </authorList>
    </citation>
    <scope>NUCLEOTIDE SEQUENCE</scope>
    <source>
        <strain evidence="19">NIAS01</strain>
        <tissue evidence="19">Whole body or cell culture</tissue>
    </source>
</reference>
<dbReference type="PROSITE" id="PS51726">
    <property type="entry name" value="MYST_HAT"/>
    <property type="match status" value="1"/>
</dbReference>
<keyword evidence="11" id="KW-0007">Acetylation</keyword>
<feature type="compositionally biased region" description="Polar residues" evidence="15">
    <location>
        <begin position="2264"/>
        <end position="2277"/>
    </location>
</feature>
<dbReference type="InterPro" id="IPR036388">
    <property type="entry name" value="WH-like_DNA-bd_sf"/>
</dbReference>
<feature type="region of interest" description="Disordered" evidence="15">
    <location>
        <begin position="768"/>
        <end position="812"/>
    </location>
</feature>
<feature type="region of interest" description="Disordered" evidence="15">
    <location>
        <begin position="2775"/>
        <end position="2796"/>
    </location>
</feature>
<dbReference type="GO" id="GO:0070776">
    <property type="term" value="C:MOZ/MORF histone acetyltransferase complex"/>
    <property type="evidence" value="ECO:0007669"/>
    <property type="project" value="TreeGrafter"/>
</dbReference>
<keyword evidence="4" id="KW-0597">Phosphoprotein</keyword>
<feature type="active site" description="Proton donor/acceptor" evidence="14">
    <location>
        <position position="1035"/>
    </location>
</feature>
<feature type="compositionally biased region" description="Low complexity" evidence="15">
    <location>
        <begin position="2278"/>
        <end position="2287"/>
    </location>
</feature>
<dbReference type="SMART" id="SM00249">
    <property type="entry name" value="PHD"/>
    <property type="match status" value="2"/>
</dbReference>
<feature type="region of interest" description="Disordered" evidence="15">
    <location>
        <begin position="2243"/>
        <end position="2355"/>
    </location>
</feature>
<dbReference type="OrthoDB" id="787137at2759"/>
<keyword evidence="5" id="KW-0808">Transferase</keyword>
<evidence type="ECO:0000256" key="12">
    <source>
        <dbReference type="ARBA" id="ARBA00023242"/>
    </source>
</evidence>
<feature type="compositionally biased region" description="Low complexity" evidence="15">
    <location>
        <begin position="2340"/>
        <end position="2355"/>
    </location>
</feature>
<keyword evidence="6" id="KW-0479">Metal-binding</keyword>
<dbReference type="GO" id="GO:0006334">
    <property type="term" value="P:nucleosome assembly"/>
    <property type="evidence" value="ECO:0007669"/>
    <property type="project" value="InterPro"/>
</dbReference>
<feature type="compositionally biased region" description="Basic residues" evidence="15">
    <location>
        <begin position="1420"/>
        <end position="1435"/>
    </location>
</feature>
<evidence type="ECO:0000256" key="4">
    <source>
        <dbReference type="ARBA" id="ARBA00022553"/>
    </source>
</evidence>
<feature type="region of interest" description="Disordered" evidence="15">
    <location>
        <begin position="1776"/>
        <end position="1801"/>
    </location>
</feature>
<feature type="compositionally biased region" description="Basic and acidic residues" evidence="15">
    <location>
        <begin position="1498"/>
        <end position="1510"/>
    </location>
</feature>
<feature type="compositionally biased region" description="Polar residues" evidence="15">
    <location>
        <begin position="2492"/>
        <end position="2504"/>
    </location>
</feature>
<feature type="region of interest" description="Disordered" evidence="15">
    <location>
        <begin position="2392"/>
        <end position="2421"/>
    </location>
</feature>
<evidence type="ECO:0000256" key="6">
    <source>
        <dbReference type="ARBA" id="ARBA00022723"/>
    </source>
</evidence>
<dbReference type="Gene3D" id="3.30.40.10">
    <property type="entry name" value="Zinc/RING finger domain, C3HC4 (zinc finger)"/>
    <property type="match status" value="1"/>
</dbReference>
<feature type="compositionally biased region" description="Polar residues" evidence="15">
    <location>
        <begin position="2529"/>
        <end position="2578"/>
    </location>
</feature>
<dbReference type="PROSITE" id="PS52014">
    <property type="entry name" value="SAMD1_WH"/>
    <property type="match status" value="1"/>
</dbReference>
<feature type="region of interest" description="Disordered" evidence="15">
    <location>
        <begin position="1469"/>
        <end position="1510"/>
    </location>
</feature>
<evidence type="ECO:0000259" key="17">
    <source>
        <dbReference type="PROSITE" id="PS51726"/>
    </source>
</evidence>
<dbReference type="InterPro" id="IPR013083">
    <property type="entry name" value="Znf_RING/FYVE/PHD"/>
</dbReference>
<comment type="catalytic activity">
    <reaction evidence="13">
        <text>L-lysyl-[protein] + acetyl-CoA = N(6)-acetyl-L-lysyl-[protein] + CoA + H(+)</text>
        <dbReference type="Rhea" id="RHEA:45948"/>
        <dbReference type="Rhea" id="RHEA-COMP:9752"/>
        <dbReference type="Rhea" id="RHEA-COMP:10731"/>
        <dbReference type="ChEBI" id="CHEBI:15378"/>
        <dbReference type="ChEBI" id="CHEBI:29969"/>
        <dbReference type="ChEBI" id="CHEBI:57287"/>
        <dbReference type="ChEBI" id="CHEBI:57288"/>
        <dbReference type="ChEBI" id="CHEBI:61930"/>
        <dbReference type="EC" id="2.3.1.48"/>
    </reaction>
</comment>
<dbReference type="GO" id="GO:0003682">
    <property type="term" value="F:chromatin binding"/>
    <property type="evidence" value="ECO:0007669"/>
    <property type="project" value="TreeGrafter"/>
</dbReference>
<dbReference type="EMBL" id="JADBJN010000001">
    <property type="protein sequence ID" value="KAG5682094.1"/>
    <property type="molecule type" value="Genomic_DNA"/>
</dbReference>
<feature type="region of interest" description="Disordered" evidence="15">
    <location>
        <begin position="2830"/>
        <end position="2862"/>
    </location>
</feature>
<keyword evidence="9" id="KW-0862">Zinc</keyword>
<feature type="compositionally biased region" description="Polar residues" evidence="15">
    <location>
        <begin position="2443"/>
        <end position="2455"/>
    </location>
</feature>
<feature type="region of interest" description="Disordered" evidence="15">
    <location>
        <begin position="318"/>
        <end position="387"/>
    </location>
</feature>
<dbReference type="Proteomes" id="UP001107558">
    <property type="component" value="Chromosome 1"/>
</dbReference>
<feature type="compositionally biased region" description="Low complexity" evidence="15">
    <location>
        <begin position="2122"/>
        <end position="2138"/>
    </location>
</feature>
<feature type="compositionally biased region" description="Low complexity" evidence="15">
    <location>
        <begin position="2243"/>
        <end position="2263"/>
    </location>
</feature>
<feature type="region of interest" description="Disordered" evidence="15">
    <location>
        <begin position="1823"/>
        <end position="1856"/>
    </location>
</feature>
<feature type="compositionally biased region" description="Basic and acidic residues" evidence="15">
    <location>
        <begin position="2288"/>
        <end position="2313"/>
    </location>
</feature>
<feature type="region of interest" description="Disordered" evidence="15">
    <location>
        <begin position="2718"/>
        <end position="2747"/>
    </location>
</feature>
<dbReference type="FunFam" id="3.40.630.30:FF:000001">
    <property type="entry name" value="Histone acetyltransferase"/>
    <property type="match status" value="1"/>
</dbReference>
<keyword evidence="12" id="KW-0539">Nucleus</keyword>
<dbReference type="CDD" id="cd04301">
    <property type="entry name" value="NAT_SF"/>
    <property type="match status" value="1"/>
</dbReference>
<keyword evidence="20" id="KW-1185">Reference proteome</keyword>
<evidence type="ECO:0000313" key="20">
    <source>
        <dbReference type="Proteomes" id="UP001107558"/>
    </source>
</evidence>
<evidence type="ECO:0000256" key="13">
    <source>
        <dbReference type="ARBA" id="ARBA00048017"/>
    </source>
</evidence>
<feature type="compositionally biased region" description="Basic residues" evidence="15">
    <location>
        <begin position="354"/>
        <end position="364"/>
    </location>
</feature>
<dbReference type="GO" id="GO:0010484">
    <property type="term" value="F:histone H3 acetyltransferase activity"/>
    <property type="evidence" value="ECO:0007669"/>
    <property type="project" value="TreeGrafter"/>
</dbReference>
<protein>
    <recommendedName>
        <fullName evidence="3">histone acetyltransferase</fullName>
        <ecNumber evidence="3">2.3.1.48</ecNumber>
    </recommendedName>
</protein>
<keyword evidence="10" id="KW-0156">Chromatin regulator</keyword>
<feature type="region of interest" description="Disordered" evidence="15">
    <location>
        <begin position="1315"/>
        <end position="1346"/>
    </location>
</feature>
<evidence type="ECO:0000256" key="10">
    <source>
        <dbReference type="ARBA" id="ARBA00022853"/>
    </source>
</evidence>
<dbReference type="GO" id="GO:0040029">
    <property type="term" value="P:epigenetic regulation of gene expression"/>
    <property type="evidence" value="ECO:0007669"/>
    <property type="project" value="UniProtKB-ARBA"/>
</dbReference>
<feature type="domain" description="SAMD1-like winged helix (WH)" evidence="18">
    <location>
        <begin position="5"/>
        <end position="81"/>
    </location>
</feature>
<comment type="subcellular location">
    <subcellularLocation>
        <location evidence="1">Nucleus</location>
    </subcellularLocation>
</comment>
<feature type="region of interest" description="Disordered" evidence="15">
    <location>
        <begin position="713"/>
        <end position="733"/>
    </location>
</feature>
<organism evidence="19 20">
    <name type="scientific">Polypedilum vanderplanki</name>
    <name type="common">Sleeping chironomid midge</name>
    <dbReference type="NCBI Taxonomy" id="319348"/>
    <lineage>
        <taxon>Eukaryota</taxon>
        <taxon>Metazoa</taxon>
        <taxon>Ecdysozoa</taxon>
        <taxon>Arthropoda</taxon>
        <taxon>Hexapoda</taxon>
        <taxon>Insecta</taxon>
        <taxon>Pterygota</taxon>
        <taxon>Neoptera</taxon>
        <taxon>Endopterygota</taxon>
        <taxon>Diptera</taxon>
        <taxon>Nematocera</taxon>
        <taxon>Chironomoidea</taxon>
        <taxon>Chironomidae</taxon>
        <taxon>Chironominae</taxon>
        <taxon>Polypedilum</taxon>
        <taxon>Polypedilum</taxon>
    </lineage>
</organism>
<feature type="compositionally biased region" description="Low complexity" evidence="15">
    <location>
        <begin position="1842"/>
        <end position="1855"/>
    </location>
</feature>
<feature type="compositionally biased region" description="Low complexity" evidence="15">
    <location>
        <begin position="1527"/>
        <end position="1545"/>
    </location>
</feature>
<evidence type="ECO:0000259" key="16">
    <source>
        <dbReference type="PROSITE" id="PS51504"/>
    </source>
</evidence>
<dbReference type="GO" id="GO:0003712">
    <property type="term" value="F:transcription coregulator activity"/>
    <property type="evidence" value="ECO:0007669"/>
    <property type="project" value="TreeGrafter"/>
</dbReference>
<dbReference type="Gene3D" id="1.10.10.10">
    <property type="entry name" value="Winged helix-like DNA-binding domain superfamily/Winged helix DNA-binding domain"/>
    <property type="match status" value="1"/>
</dbReference>
<dbReference type="PROSITE" id="PS51504">
    <property type="entry name" value="H15"/>
    <property type="match status" value="1"/>
</dbReference>
<feature type="region of interest" description="Disordered" evidence="15">
    <location>
        <begin position="2492"/>
        <end position="2621"/>
    </location>
</feature>
<dbReference type="GO" id="GO:0005634">
    <property type="term" value="C:nucleus"/>
    <property type="evidence" value="ECO:0007669"/>
    <property type="project" value="UniProtKB-SubCell"/>
</dbReference>
<dbReference type="InterPro" id="IPR050603">
    <property type="entry name" value="MYST_HAT"/>
</dbReference>
<dbReference type="InterPro" id="IPR002717">
    <property type="entry name" value="HAT_MYST-type"/>
</dbReference>
<dbReference type="Pfam" id="PF17772">
    <property type="entry name" value="zf-MYST"/>
    <property type="match status" value="1"/>
</dbReference>
<feature type="compositionally biased region" description="Basic and acidic residues" evidence="15">
    <location>
        <begin position="2073"/>
        <end position="2086"/>
    </location>
</feature>
<evidence type="ECO:0000256" key="3">
    <source>
        <dbReference type="ARBA" id="ARBA00013184"/>
    </source>
</evidence>
<dbReference type="InterPro" id="IPR016181">
    <property type="entry name" value="Acyl_CoA_acyltransferase"/>
</dbReference>
<feature type="region of interest" description="Disordered" evidence="15">
    <location>
        <begin position="1416"/>
        <end position="1450"/>
    </location>
</feature>